<feature type="compositionally biased region" description="Polar residues" evidence="4">
    <location>
        <begin position="179"/>
        <end position="188"/>
    </location>
</feature>
<feature type="region of interest" description="Disordered" evidence="4">
    <location>
        <begin position="75"/>
        <end position="210"/>
    </location>
</feature>
<organism evidence="6 7">
    <name type="scientific">Coccomyxa viridis</name>
    <dbReference type="NCBI Taxonomy" id="1274662"/>
    <lineage>
        <taxon>Eukaryota</taxon>
        <taxon>Viridiplantae</taxon>
        <taxon>Chlorophyta</taxon>
        <taxon>core chlorophytes</taxon>
        <taxon>Trebouxiophyceae</taxon>
        <taxon>Trebouxiophyceae incertae sedis</taxon>
        <taxon>Coccomyxaceae</taxon>
        <taxon>Coccomyxa</taxon>
    </lineage>
</organism>
<keyword evidence="2" id="KW-0396">Initiation factor</keyword>
<feature type="compositionally biased region" description="Basic and acidic residues" evidence="4">
    <location>
        <begin position="143"/>
        <end position="155"/>
    </location>
</feature>
<dbReference type="SMART" id="SM00543">
    <property type="entry name" value="MIF4G"/>
    <property type="match status" value="1"/>
</dbReference>
<accession>A0ABP1FMC7</accession>
<dbReference type="Pfam" id="PF02854">
    <property type="entry name" value="MIF4G"/>
    <property type="match status" value="1"/>
</dbReference>
<dbReference type="InterPro" id="IPR003891">
    <property type="entry name" value="Initiation_fac_eIF4g_MI"/>
</dbReference>
<comment type="similarity">
    <text evidence="1">Belongs to the eukaryotic initiation factor 4G family.</text>
</comment>
<keyword evidence="7" id="KW-1185">Reference proteome</keyword>
<sequence length="770" mass="84157">MEDGLSLRPLTLRPGGAGPGKNPFASFGRGAGASLAKKTQDVGPAKVERRKPPGEIVRYDKEFLEKFMEKFMTVPPEISSQSELLLETTGATRPGQAPEAQIPAEQPDTRDWHARRELPPMPEGQKQPAKQGNDPVQRTEPLPVRREGSQQDLRPRNNQQQSAERPSASNGPTAAAAPSTANGPSTAKMQKAEDVGRKAWMPGTTVGGSEKAVRQIKGILNKLTPENFDRLLQQVLDIVIDAELLHATIKLVFENAVAQPTFSFMYAQFCAESSKALPEFPPAEGETRPMTFKKVLLNTCQEEFEGTHEAREALKSIPDDERDRAERKVKLRTLGNIRLIAELYKQDVVPEKILHACIQEMLGDGKSEPIEDNVEAMCEMLSIVGKKLEENTKDKRRLEGYFVILEKWSKSKGLSSRVRFMLRDILELRKSKWVPRRQKDEAKKISEIHAAAHAELGMTPVTMMPGLAPLPVQARAGVPGMGQDVELFPAFKTDDDGWETVGKKNKSSAKIDGQNHNSAFLGEYRPMAASQASRPAAAPAPAAQPSAPAQPAAAPAAPASAPAPRGQQKKNLTDEERESQAQTLYSEFLSAHDHGEALTLARELAAPGFMPKLVEIGIDALFAALRDNEHKALVDLMVSLLRRNAYSLEEFLEGMHSKTDQLEDLRMDVPKAPKLLGQLVGLGIAESAVPAGKLADLYGKVEDTDTRRQGVAEALLYVKGKVGEAKLGQLCKDGDLHVGDLFKADPEFDPEDIPDAATFLKEQGLSAVPL</sequence>
<evidence type="ECO:0000256" key="2">
    <source>
        <dbReference type="ARBA" id="ARBA00022540"/>
    </source>
</evidence>
<dbReference type="Pfam" id="PF02847">
    <property type="entry name" value="MA3"/>
    <property type="match status" value="1"/>
</dbReference>
<dbReference type="PANTHER" id="PTHR23253">
    <property type="entry name" value="EUKARYOTIC TRANSLATION INITIATION FACTOR 4 GAMMA"/>
    <property type="match status" value="1"/>
</dbReference>
<evidence type="ECO:0000256" key="3">
    <source>
        <dbReference type="ARBA" id="ARBA00022917"/>
    </source>
</evidence>
<feature type="compositionally biased region" description="Polar residues" evidence="4">
    <location>
        <begin position="156"/>
        <end position="172"/>
    </location>
</feature>
<gene>
    <name evidence="6" type="primary">g1032</name>
    <name evidence="6" type="ORF">VP750_LOCUS897</name>
</gene>
<keyword evidence="3" id="KW-0648">Protein biosynthesis</keyword>
<feature type="compositionally biased region" description="Low complexity" evidence="4">
    <location>
        <begin position="528"/>
        <end position="565"/>
    </location>
</feature>
<dbReference type="Proteomes" id="UP001497392">
    <property type="component" value="Unassembled WGS sequence"/>
</dbReference>
<proteinExistence type="inferred from homology"/>
<dbReference type="Gene3D" id="1.25.40.180">
    <property type="match status" value="2"/>
</dbReference>
<feature type="region of interest" description="Disordered" evidence="4">
    <location>
        <begin position="1"/>
        <end position="54"/>
    </location>
</feature>
<feature type="domain" description="MI" evidence="5">
    <location>
        <begin position="576"/>
        <end position="699"/>
    </location>
</feature>
<dbReference type="InterPro" id="IPR003890">
    <property type="entry name" value="MIF4G-like_typ-3"/>
</dbReference>
<name>A0ABP1FMC7_9CHLO</name>
<protein>
    <submittedName>
        <fullName evidence="6">G1032 protein</fullName>
    </submittedName>
</protein>
<dbReference type="PANTHER" id="PTHR23253:SF9">
    <property type="entry name" value="EUKARYOTIC TRANSLATION INITIATION FACTOR 4 GAMMA 2"/>
    <property type="match status" value="1"/>
</dbReference>
<comment type="caution">
    <text evidence="6">The sequence shown here is derived from an EMBL/GenBank/DDBJ whole genome shotgun (WGS) entry which is preliminary data.</text>
</comment>
<dbReference type="SUPFAM" id="SSF48371">
    <property type="entry name" value="ARM repeat"/>
    <property type="match status" value="2"/>
</dbReference>
<evidence type="ECO:0000313" key="7">
    <source>
        <dbReference type="Proteomes" id="UP001497392"/>
    </source>
</evidence>
<dbReference type="EMBL" id="CAXHTA020000002">
    <property type="protein sequence ID" value="CAL5219238.1"/>
    <property type="molecule type" value="Genomic_DNA"/>
</dbReference>
<evidence type="ECO:0000259" key="5">
    <source>
        <dbReference type="PROSITE" id="PS51366"/>
    </source>
</evidence>
<dbReference type="InterPro" id="IPR016024">
    <property type="entry name" value="ARM-type_fold"/>
</dbReference>
<dbReference type="PROSITE" id="PS51366">
    <property type="entry name" value="MI"/>
    <property type="match status" value="1"/>
</dbReference>
<evidence type="ECO:0000256" key="4">
    <source>
        <dbReference type="SAM" id="MobiDB-lite"/>
    </source>
</evidence>
<reference evidence="6 7" key="1">
    <citation type="submission" date="2024-06" db="EMBL/GenBank/DDBJ databases">
        <authorList>
            <person name="Kraege A."/>
            <person name="Thomma B."/>
        </authorList>
    </citation>
    <scope>NUCLEOTIDE SEQUENCE [LARGE SCALE GENOMIC DNA]</scope>
</reference>
<feature type="region of interest" description="Disordered" evidence="4">
    <location>
        <begin position="493"/>
        <end position="581"/>
    </location>
</feature>
<evidence type="ECO:0000256" key="1">
    <source>
        <dbReference type="ARBA" id="ARBA00005775"/>
    </source>
</evidence>
<feature type="compositionally biased region" description="Basic and acidic residues" evidence="4">
    <location>
        <begin position="107"/>
        <end position="118"/>
    </location>
</feature>
<evidence type="ECO:0000313" key="6">
    <source>
        <dbReference type="EMBL" id="CAL5219238.1"/>
    </source>
</evidence>